<feature type="compositionally biased region" description="Polar residues" evidence="1">
    <location>
        <begin position="667"/>
        <end position="676"/>
    </location>
</feature>
<gene>
    <name evidence="2" type="ORF">M011DRAFT_528351</name>
</gene>
<evidence type="ECO:0000313" key="3">
    <source>
        <dbReference type="Proteomes" id="UP000799440"/>
    </source>
</evidence>
<feature type="compositionally biased region" description="Polar residues" evidence="1">
    <location>
        <begin position="854"/>
        <end position="863"/>
    </location>
</feature>
<evidence type="ECO:0008006" key="4">
    <source>
        <dbReference type="Google" id="ProtNLM"/>
    </source>
</evidence>
<sequence length="1114" mass="124260">MSLHVRLSEAWTHLQGRHDIAGILREIIGQHSIDSAFSDDDNIDSASSIQAVIWIKTIFDLQRCYLSGVSNGVADLPPYVVSYLLPLELLLSSILYLVHVKTRLFPSGTTLITKEFTRPRQILAQTILSGLRLLLLRKEGVAAQDKRRLQKVINQAWQNDRLQAVERFIVSDLFAQILDSIIVQEAARDRVDSAYLNEWRQARLPTFGSGLYPLDIRPETFMVPLIQGTTEEDWIDAYWVLFDCLWAAESAIIQRYVDIGRQTESSPSASSSPETDELLEQLYHTRTSLIVSIFHIIGPMPPPPALLDSLALTLVEWNDDLGSFLSRQDSLLHQSTGRPTVSRTSNYGRHVSELVPYFESALTSFARFLAARNKSTPSSVPPQMTGEALGKSVNEWITRMTSPNAETLRSDLSGSILPVYIVDCPKLHVVPKRFLEYKLRWCDKWAYESVQENSPIVNWKEGIPCPSCNSGEKIKFARLIEPFQRLSRPLESAFPDGISHYSIGESGSYDATSASQYSREEFEVGASSSSNSMPSRPAMTGSLPSDMSRVSPPSEDLGSSRRPISQLPEYSESPISPVTSPMAMFRTTSQASLHPEYPVSPLNESLNVPIPMASRFSMQLPIPLTSESVFEGFNTPSDSLSASAPSELASNRAETPTTELPLSTSSFGKQKSTSRTVRIANSIRRRPSAKEKDTSPLPKDPSFLFSASGHSLFLWGKGGKHVMRFDIPSNDTTAIQGCKYEVAEIEAVAAGHHKCAVVTSSLRLRHRLVVFDGLDVSPCCGVDLDFSGRITDICLAVARNDRYIALSINDQIHIFRLDTSIIKPVPFHHQIHVYELRGGTSHKRTIPIGRRPTSDSLPDSQKTDTGWFGGHTRELSYKEAAEEQKRASAIVSRKLYFSPNSERLAVATQLGDHCIYVDVWDCTHEPVSTISEHSRSFPMPPWTLNDGDLTAVFYDDVRRCALVTAFLGKEYPLLIPFPGYETLQNETYSTKIVHAAQSPSGDTFIVANAMTEVIQFEYNSKGSLSPRKLKKSSQKISSGVFKPGGIRMAMPEENCLRVFWIRDQRLMLRVVRLGSTESWREVDLRSWFDRLMGLRGGAVIRRAPSLCIPEMEGS</sequence>
<name>A0A6A6V4A2_9PLEO</name>
<evidence type="ECO:0000256" key="1">
    <source>
        <dbReference type="SAM" id="MobiDB-lite"/>
    </source>
</evidence>
<dbReference type="OrthoDB" id="5411560at2759"/>
<dbReference type="Proteomes" id="UP000799440">
    <property type="component" value="Unassembled WGS sequence"/>
</dbReference>
<dbReference type="EMBL" id="MU006588">
    <property type="protein sequence ID" value="KAF2744534.1"/>
    <property type="molecule type" value="Genomic_DNA"/>
</dbReference>
<organism evidence="2 3">
    <name type="scientific">Sporormia fimetaria CBS 119925</name>
    <dbReference type="NCBI Taxonomy" id="1340428"/>
    <lineage>
        <taxon>Eukaryota</taxon>
        <taxon>Fungi</taxon>
        <taxon>Dikarya</taxon>
        <taxon>Ascomycota</taxon>
        <taxon>Pezizomycotina</taxon>
        <taxon>Dothideomycetes</taxon>
        <taxon>Pleosporomycetidae</taxon>
        <taxon>Pleosporales</taxon>
        <taxon>Sporormiaceae</taxon>
        <taxon>Sporormia</taxon>
    </lineage>
</organism>
<reference evidence="2" key="1">
    <citation type="journal article" date="2020" name="Stud. Mycol.">
        <title>101 Dothideomycetes genomes: a test case for predicting lifestyles and emergence of pathogens.</title>
        <authorList>
            <person name="Haridas S."/>
            <person name="Albert R."/>
            <person name="Binder M."/>
            <person name="Bloem J."/>
            <person name="Labutti K."/>
            <person name="Salamov A."/>
            <person name="Andreopoulos B."/>
            <person name="Baker S."/>
            <person name="Barry K."/>
            <person name="Bills G."/>
            <person name="Bluhm B."/>
            <person name="Cannon C."/>
            <person name="Castanera R."/>
            <person name="Culley D."/>
            <person name="Daum C."/>
            <person name="Ezra D."/>
            <person name="Gonzalez J."/>
            <person name="Henrissat B."/>
            <person name="Kuo A."/>
            <person name="Liang C."/>
            <person name="Lipzen A."/>
            <person name="Lutzoni F."/>
            <person name="Magnuson J."/>
            <person name="Mondo S."/>
            <person name="Nolan M."/>
            <person name="Ohm R."/>
            <person name="Pangilinan J."/>
            <person name="Park H.-J."/>
            <person name="Ramirez L."/>
            <person name="Alfaro M."/>
            <person name="Sun H."/>
            <person name="Tritt A."/>
            <person name="Yoshinaga Y."/>
            <person name="Zwiers L.-H."/>
            <person name="Turgeon B."/>
            <person name="Goodwin S."/>
            <person name="Spatafora J."/>
            <person name="Crous P."/>
            <person name="Grigoriev I."/>
        </authorList>
    </citation>
    <scope>NUCLEOTIDE SEQUENCE</scope>
    <source>
        <strain evidence="2">CBS 119925</strain>
    </source>
</reference>
<dbReference type="AlphaFoldDB" id="A0A6A6V4A2"/>
<feature type="region of interest" description="Disordered" evidence="1">
    <location>
        <begin position="520"/>
        <end position="580"/>
    </location>
</feature>
<feature type="region of interest" description="Disordered" evidence="1">
    <location>
        <begin position="637"/>
        <end position="697"/>
    </location>
</feature>
<protein>
    <recommendedName>
        <fullName evidence="4">WD40 repeat-like protein</fullName>
    </recommendedName>
</protein>
<keyword evidence="3" id="KW-1185">Reference proteome</keyword>
<dbReference type="SUPFAM" id="SSF69322">
    <property type="entry name" value="Tricorn protease domain 2"/>
    <property type="match status" value="1"/>
</dbReference>
<accession>A0A6A6V4A2</accession>
<evidence type="ECO:0000313" key="2">
    <source>
        <dbReference type="EMBL" id="KAF2744534.1"/>
    </source>
</evidence>
<proteinExistence type="predicted"/>
<feature type="region of interest" description="Disordered" evidence="1">
    <location>
        <begin position="844"/>
        <end position="863"/>
    </location>
</feature>
<feature type="compositionally biased region" description="Low complexity" evidence="1">
    <location>
        <begin position="637"/>
        <end position="666"/>
    </location>
</feature>